<dbReference type="Pfam" id="PF12906">
    <property type="entry name" value="RINGv"/>
    <property type="match status" value="1"/>
</dbReference>
<dbReference type="PROSITE" id="PS51292">
    <property type="entry name" value="ZF_RING_CH"/>
    <property type="match status" value="1"/>
</dbReference>
<evidence type="ECO:0000256" key="2">
    <source>
        <dbReference type="ARBA" id="ARBA00022771"/>
    </source>
</evidence>
<dbReference type="EMBL" id="JASCZI010000275">
    <property type="protein sequence ID" value="MED6110699.1"/>
    <property type="molecule type" value="Genomic_DNA"/>
</dbReference>
<keyword evidence="3" id="KW-0862">Zinc</keyword>
<dbReference type="InterPro" id="IPR011016">
    <property type="entry name" value="Znf_RING-CH"/>
</dbReference>
<dbReference type="PANTHER" id="PTHR46158:SF10">
    <property type="entry name" value="RING-CH-TYPE DOMAIN-CONTAINING PROTEIN"/>
    <property type="match status" value="1"/>
</dbReference>
<proteinExistence type="predicted"/>
<feature type="transmembrane region" description="Helical" evidence="5">
    <location>
        <begin position="351"/>
        <end position="368"/>
    </location>
</feature>
<keyword evidence="2" id="KW-0863">Zinc-finger</keyword>
<keyword evidence="5" id="KW-1133">Transmembrane helix</keyword>
<evidence type="ECO:0000313" key="7">
    <source>
        <dbReference type="EMBL" id="MED6110699.1"/>
    </source>
</evidence>
<feature type="transmembrane region" description="Helical" evidence="5">
    <location>
        <begin position="380"/>
        <end position="399"/>
    </location>
</feature>
<evidence type="ECO:0000256" key="1">
    <source>
        <dbReference type="ARBA" id="ARBA00022723"/>
    </source>
</evidence>
<keyword evidence="1" id="KW-0479">Metal-binding</keyword>
<dbReference type="InterPro" id="IPR013083">
    <property type="entry name" value="Znf_RING/FYVE/PHD"/>
</dbReference>
<keyword evidence="5" id="KW-0812">Transmembrane</keyword>
<keyword evidence="5" id="KW-0472">Membrane</keyword>
<keyword evidence="8" id="KW-1185">Reference proteome</keyword>
<dbReference type="CDD" id="cd16495">
    <property type="entry name" value="RING_CH-C4HC3_MARCH"/>
    <property type="match status" value="1"/>
</dbReference>
<protein>
    <recommendedName>
        <fullName evidence="6">RING-CH-type domain-containing protein</fullName>
    </recommendedName>
</protein>
<reference evidence="7 8" key="1">
    <citation type="journal article" date="2023" name="Plants (Basel)">
        <title>Bridging the Gap: Combining Genomics and Transcriptomics Approaches to Understand Stylosanthes scabra, an Orphan Legume from the Brazilian Caatinga.</title>
        <authorList>
            <person name="Ferreira-Neto J.R.C."/>
            <person name="da Silva M.D."/>
            <person name="Binneck E."/>
            <person name="de Melo N.F."/>
            <person name="da Silva R.H."/>
            <person name="de Melo A.L.T.M."/>
            <person name="Pandolfi V."/>
            <person name="Bustamante F.O."/>
            <person name="Brasileiro-Vidal A.C."/>
            <person name="Benko-Iseppon A.M."/>
        </authorList>
    </citation>
    <scope>NUCLEOTIDE SEQUENCE [LARGE SCALE GENOMIC DNA]</scope>
    <source>
        <tissue evidence="7">Leaves</tissue>
    </source>
</reference>
<evidence type="ECO:0000259" key="6">
    <source>
        <dbReference type="PROSITE" id="PS51292"/>
    </source>
</evidence>
<organism evidence="7 8">
    <name type="scientific">Stylosanthes scabra</name>
    <dbReference type="NCBI Taxonomy" id="79078"/>
    <lineage>
        <taxon>Eukaryota</taxon>
        <taxon>Viridiplantae</taxon>
        <taxon>Streptophyta</taxon>
        <taxon>Embryophyta</taxon>
        <taxon>Tracheophyta</taxon>
        <taxon>Spermatophyta</taxon>
        <taxon>Magnoliopsida</taxon>
        <taxon>eudicotyledons</taxon>
        <taxon>Gunneridae</taxon>
        <taxon>Pentapetalae</taxon>
        <taxon>rosids</taxon>
        <taxon>fabids</taxon>
        <taxon>Fabales</taxon>
        <taxon>Fabaceae</taxon>
        <taxon>Papilionoideae</taxon>
        <taxon>50 kb inversion clade</taxon>
        <taxon>dalbergioids sensu lato</taxon>
        <taxon>Dalbergieae</taxon>
        <taxon>Pterocarpus clade</taxon>
        <taxon>Stylosanthes</taxon>
    </lineage>
</organism>
<accession>A0ABU6QFQ0</accession>
<name>A0ABU6QFQ0_9FABA</name>
<dbReference type="Gene3D" id="3.30.40.10">
    <property type="entry name" value="Zinc/RING finger domain, C3HC4 (zinc finger)"/>
    <property type="match status" value="1"/>
</dbReference>
<evidence type="ECO:0000256" key="3">
    <source>
        <dbReference type="ARBA" id="ARBA00022833"/>
    </source>
</evidence>
<evidence type="ECO:0000256" key="4">
    <source>
        <dbReference type="SAM" id="MobiDB-lite"/>
    </source>
</evidence>
<dbReference type="Proteomes" id="UP001341840">
    <property type="component" value="Unassembled WGS sequence"/>
</dbReference>
<feature type="domain" description="RING-CH-type" evidence="6">
    <location>
        <begin position="233"/>
        <end position="295"/>
    </location>
</feature>
<sequence>MATQQQEEGFPNYSDQVDGITTTATVAHTPIHKGVESTEITGELPSTSRQHGRRQNLMLEIPARNLDEAREEFLRINMPSPSPAFSSINNELQPKSKSAIKTLIPKLSFKFGNSEKTSILALEGSSTEVPKKPMISRTLSLTKLITPRGKKMSSLPVTPIGGNTTNMTTYVRKGQRSSIPRSRSVPVLNKDGNPSAGVMLRVVPTTPRLAGSAATTSMKSSSDITVEDEDGEDIPEEEAVCRICLIELGEGADTLKMECSCKGELALAHQECAVKWFSIKGNRTCDVCKQQVQNLPVTLLRIASTRAPNFLISSQGQQYRVWETVPILVVINMMAYFCFVEQLLVSNMGSGAIGISLPFSCILGLLASMTSTTMARRKHVWLYAIAQFVMVFLAGRLFYSLLHVQAVLSMLLATFTGFGAVMCAASVLFEFLKWRRRWFTQLNQNHHGSQDVLVPPTHQLSATTT</sequence>
<feature type="transmembrane region" description="Helical" evidence="5">
    <location>
        <begin position="405"/>
        <end position="429"/>
    </location>
</feature>
<feature type="region of interest" description="Disordered" evidence="4">
    <location>
        <begin position="209"/>
        <end position="231"/>
    </location>
</feature>
<gene>
    <name evidence="7" type="ORF">PIB30_045266</name>
</gene>
<feature type="compositionally biased region" description="Polar residues" evidence="4">
    <location>
        <begin position="213"/>
        <end position="224"/>
    </location>
</feature>
<evidence type="ECO:0000313" key="8">
    <source>
        <dbReference type="Proteomes" id="UP001341840"/>
    </source>
</evidence>
<dbReference type="PANTHER" id="PTHR46158">
    <property type="entry name" value="OS02G0165000 PROTEIN"/>
    <property type="match status" value="1"/>
</dbReference>
<dbReference type="SMART" id="SM00744">
    <property type="entry name" value="RINGv"/>
    <property type="match status" value="1"/>
</dbReference>
<evidence type="ECO:0000256" key="5">
    <source>
        <dbReference type="SAM" id="Phobius"/>
    </source>
</evidence>
<comment type="caution">
    <text evidence="7">The sequence shown here is derived from an EMBL/GenBank/DDBJ whole genome shotgun (WGS) entry which is preliminary data.</text>
</comment>
<dbReference type="SUPFAM" id="SSF57850">
    <property type="entry name" value="RING/U-box"/>
    <property type="match status" value="1"/>
</dbReference>